<sequence length="209" mass="21211">MPAQTFRSAALGALAALSALGLTLAASSPGVAAPAKKTKAPGFLAPADLPPHPSSPWFAGKVTAGLPDPEPFCAEGVLPSARSHHREFHTDLDATATQVSVTASSSGAASKLAASLRKSVAACAADWLRETPGGTASWDDYSGLAVGNGAHVYGVQVSIPESEINVHLFGVGRDGKVVTLVRWGQMGDLGSAPVGDFKRTTGTAVTKLN</sequence>
<organism evidence="2 3">
    <name type="scientific">Streptomyces bathyalis</name>
    <dbReference type="NCBI Taxonomy" id="2710756"/>
    <lineage>
        <taxon>Bacteria</taxon>
        <taxon>Bacillati</taxon>
        <taxon>Actinomycetota</taxon>
        <taxon>Actinomycetes</taxon>
        <taxon>Kitasatosporales</taxon>
        <taxon>Streptomycetaceae</taxon>
        <taxon>Streptomyces</taxon>
    </lineage>
</organism>
<feature type="chain" id="PRO_5038897544" evidence="1">
    <location>
        <begin position="33"/>
        <end position="209"/>
    </location>
</feature>
<dbReference type="AlphaFoldDB" id="A0A7T1WUV1"/>
<reference evidence="3" key="1">
    <citation type="submission" date="2020-02" db="EMBL/GenBank/DDBJ databases">
        <title>Streptomyces sp. ASO4wet.</title>
        <authorList>
            <person name="Risdian C."/>
            <person name="Landwehr W."/>
            <person name="Schupp P."/>
            <person name="Wink J."/>
        </authorList>
    </citation>
    <scope>NUCLEOTIDE SEQUENCE [LARGE SCALE GENOMIC DNA]</scope>
    <source>
        <strain evidence="3">ASO4wet</strain>
    </source>
</reference>
<dbReference type="Proteomes" id="UP000595046">
    <property type="component" value="Chromosome"/>
</dbReference>
<protein>
    <submittedName>
        <fullName evidence="2">Uncharacterized protein</fullName>
    </submittedName>
</protein>
<dbReference type="KEGG" id="sbat:G4Z16_20035"/>
<keyword evidence="1" id="KW-0732">Signal</keyword>
<evidence type="ECO:0000313" key="2">
    <source>
        <dbReference type="EMBL" id="QPP08305.1"/>
    </source>
</evidence>
<feature type="signal peptide" evidence="1">
    <location>
        <begin position="1"/>
        <end position="32"/>
    </location>
</feature>
<keyword evidence="3" id="KW-1185">Reference proteome</keyword>
<gene>
    <name evidence="2" type="ORF">G4Z16_20035</name>
</gene>
<dbReference type="EMBL" id="CP048882">
    <property type="protein sequence ID" value="QPP08305.1"/>
    <property type="molecule type" value="Genomic_DNA"/>
</dbReference>
<evidence type="ECO:0000313" key="3">
    <source>
        <dbReference type="Proteomes" id="UP000595046"/>
    </source>
</evidence>
<accession>A0A7T1WUV1</accession>
<proteinExistence type="predicted"/>
<name>A0A7T1WUV1_9ACTN</name>
<dbReference type="RefSeq" id="WP_197352100.1">
    <property type="nucleotide sequence ID" value="NZ_CP048882.1"/>
</dbReference>
<evidence type="ECO:0000256" key="1">
    <source>
        <dbReference type="SAM" id="SignalP"/>
    </source>
</evidence>